<evidence type="ECO:0000313" key="2">
    <source>
        <dbReference type="Proteomes" id="UP001241377"/>
    </source>
</evidence>
<name>A0ACC2WGJ7_9TREE</name>
<dbReference type="Proteomes" id="UP001241377">
    <property type="component" value="Unassembled WGS sequence"/>
</dbReference>
<accession>A0ACC2WGJ7</accession>
<gene>
    <name evidence="1" type="ORF">QFC19_001413</name>
</gene>
<organism evidence="1 2">
    <name type="scientific">Naganishia cerealis</name>
    <dbReference type="NCBI Taxonomy" id="610337"/>
    <lineage>
        <taxon>Eukaryota</taxon>
        <taxon>Fungi</taxon>
        <taxon>Dikarya</taxon>
        <taxon>Basidiomycota</taxon>
        <taxon>Agaricomycotina</taxon>
        <taxon>Tremellomycetes</taxon>
        <taxon>Filobasidiales</taxon>
        <taxon>Filobasidiaceae</taxon>
        <taxon>Naganishia</taxon>
    </lineage>
</organism>
<proteinExistence type="predicted"/>
<evidence type="ECO:0000313" key="1">
    <source>
        <dbReference type="EMBL" id="KAJ9110904.1"/>
    </source>
</evidence>
<reference evidence="1" key="1">
    <citation type="submission" date="2023-04" db="EMBL/GenBank/DDBJ databases">
        <title>Draft Genome sequencing of Naganishia species isolated from polar environments using Oxford Nanopore Technology.</title>
        <authorList>
            <person name="Leo P."/>
            <person name="Venkateswaran K."/>
        </authorList>
    </citation>
    <scope>NUCLEOTIDE SEQUENCE</scope>
    <source>
        <strain evidence="1">MNA-CCFEE 5261</strain>
    </source>
</reference>
<comment type="caution">
    <text evidence="1">The sequence shown here is derived from an EMBL/GenBank/DDBJ whole genome shotgun (WGS) entry which is preliminary data.</text>
</comment>
<dbReference type="EMBL" id="JASBWR010000010">
    <property type="protein sequence ID" value="KAJ9110904.1"/>
    <property type="molecule type" value="Genomic_DNA"/>
</dbReference>
<sequence>MPLSSRSNSPPPSSPSPTQHILSSNAKGKRRRQEPDLQQYVEDLDSDHGHEYQALLPARSRRTNPHNPFRHSNMSFPEGPYNENEPVVLAHDSDKKEALGQADDGYDKTVTIDKERLSGSVSLTDYVPIGRAELSDKVPPNDSYEGKHRWDPEATWTKAEERKLVRKIDFWLLR</sequence>
<keyword evidence="2" id="KW-1185">Reference proteome</keyword>
<protein>
    <submittedName>
        <fullName evidence="1">Uncharacterized protein</fullName>
    </submittedName>
</protein>